<dbReference type="EMBL" id="JAOPGA020000054">
    <property type="protein sequence ID" value="KAL0476515.1"/>
    <property type="molecule type" value="Genomic_DNA"/>
</dbReference>
<dbReference type="Pfam" id="PF16076">
    <property type="entry name" value="Acyltransf_C"/>
    <property type="match status" value="1"/>
</dbReference>
<gene>
    <name evidence="7" type="ORF">AKO1_004591</name>
</gene>
<dbReference type="InterPro" id="IPR032098">
    <property type="entry name" value="Acyltransf_C"/>
</dbReference>
<dbReference type="GO" id="GO:0016746">
    <property type="term" value="F:acyltransferase activity"/>
    <property type="evidence" value="ECO:0007669"/>
    <property type="project" value="UniProtKB-KW"/>
</dbReference>
<keyword evidence="8" id="KW-1185">Reference proteome</keyword>
<comment type="caution">
    <text evidence="7">The sequence shown here is derived from an EMBL/GenBank/DDBJ whole genome shotgun (WGS) entry which is preliminary data.</text>
</comment>
<keyword evidence="5" id="KW-0472">Membrane</keyword>
<feature type="transmembrane region" description="Helical" evidence="5">
    <location>
        <begin position="59"/>
        <end position="83"/>
    </location>
</feature>
<name>A0AAW2YHT4_9EUKA</name>
<evidence type="ECO:0000313" key="8">
    <source>
        <dbReference type="Proteomes" id="UP001431209"/>
    </source>
</evidence>
<dbReference type="PANTHER" id="PTHR10983:SF16">
    <property type="entry name" value="LYSOCARDIOLIPIN ACYLTRANSFERASE 1"/>
    <property type="match status" value="1"/>
</dbReference>
<accession>A0AAW2YHT4</accession>
<evidence type="ECO:0000256" key="4">
    <source>
        <dbReference type="SAM" id="MobiDB-lite"/>
    </source>
</evidence>
<dbReference type="PANTHER" id="PTHR10983">
    <property type="entry name" value="1-ACYLGLYCEROL-3-PHOSPHATE ACYLTRANSFERASE-RELATED"/>
    <property type="match status" value="1"/>
</dbReference>
<feature type="transmembrane region" description="Helical" evidence="5">
    <location>
        <begin position="90"/>
        <end position="110"/>
    </location>
</feature>
<sequence>MNPKEKSNPKGSPPSEQSTEVQEVNVENVEETPFVHEPLFPTQTASEKMDNVWYGVRGLALWCIFLGILALINILQLCLLPLWYLGYKKYYMLINTHFAGLVFTFLTFVLEYCAGLKLEFSGDKIPDYESALIISNHVSAVDCIILLAFSLRKGMIGSTVFLTKKALRLFPLVGWAMWLYGFIFLQREWGTDASKLEASFKTIKELGQPLHLVTFLEGTRITEEKLKQSTDFATKRGLAPTKKVLLPRIKGLESSLKALRSSHVKYLYDVTLGYPPLDELTLHNRKAFSIYDMFGRDLSASKVCVNVKRIKITTIPQNAEELSKWAYDRFYRKDKLLVKMNNEASAKLNKRRREEELLRDSDFMKNQARPKPIQFYQLPGETLQNEPYAIQWWGSAWDRKEEVSTKKKK</sequence>
<dbReference type="InterPro" id="IPR002123">
    <property type="entry name" value="Plipid/glycerol_acylTrfase"/>
</dbReference>
<evidence type="ECO:0000313" key="7">
    <source>
        <dbReference type="EMBL" id="KAL0476515.1"/>
    </source>
</evidence>
<feature type="region of interest" description="Disordered" evidence="4">
    <location>
        <begin position="1"/>
        <end position="23"/>
    </location>
</feature>
<dbReference type="SUPFAM" id="SSF69593">
    <property type="entry name" value="Glycerol-3-phosphate (1)-acyltransferase"/>
    <property type="match status" value="1"/>
</dbReference>
<keyword evidence="5" id="KW-0812">Transmembrane</keyword>
<keyword evidence="2" id="KW-0808">Transferase</keyword>
<protein>
    <submittedName>
        <fullName evidence="7">1-acyl-sn-glycerol-3- phosphate acyltransferase</fullName>
    </submittedName>
</protein>
<feature type="domain" description="Phospholipid/glycerol acyltransferase" evidence="6">
    <location>
        <begin position="131"/>
        <end position="253"/>
    </location>
</feature>
<dbReference type="Pfam" id="PF01553">
    <property type="entry name" value="Acyltransferase"/>
    <property type="match status" value="1"/>
</dbReference>
<evidence type="ECO:0000256" key="5">
    <source>
        <dbReference type="SAM" id="Phobius"/>
    </source>
</evidence>
<evidence type="ECO:0000256" key="1">
    <source>
        <dbReference type="ARBA" id="ARBA00008655"/>
    </source>
</evidence>
<comment type="similarity">
    <text evidence="1">Belongs to the 1-acyl-sn-glycerol-3-phosphate acyltransferase family.</text>
</comment>
<feature type="transmembrane region" description="Helical" evidence="5">
    <location>
        <begin position="169"/>
        <end position="185"/>
    </location>
</feature>
<feature type="transmembrane region" description="Helical" evidence="5">
    <location>
        <begin position="130"/>
        <end position="149"/>
    </location>
</feature>
<evidence type="ECO:0000256" key="2">
    <source>
        <dbReference type="ARBA" id="ARBA00022679"/>
    </source>
</evidence>
<dbReference type="SMART" id="SM00563">
    <property type="entry name" value="PlsC"/>
    <property type="match status" value="1"/>
</dbReference>
<keyword evidence="5" id="KW-1133">Transmembrane helix</keyword>
<dbReference type="CDD" id="cd07990">
    <property type="entry name" value="LPLAT_LCLAT1-like"/>
    <property type="match status" value="1"/>
</dbReference>
<organism evidence="7 8">
    <name type="scientific">Acrasis kona</name>
    <dbReference type="NCBI Taxonomy" id="1008807"/>
    <lineage>
        <taxon>Eukaryota</taxon>
        <taxon>Discoba</taxon>
        <taxon>Heterolobosea</taxon>
        <taxon>Tetramitia</taxon>
        <taxon>Eutetramitia</taxon>
        <taxon>Acrasidae</taxon>
        <taxon>Acrasis</taxon>
    </lineage>
</organism>
<evidence type="ECO:0000256" key="3">
    <source>
        <dbReference type="ARBA" id="ARBA00023315"/>
    </source>
</evidence>
<dbReference type="Proteomes" id="UP001431209">
    <property type="component" value="Unassembled WGS sequence"/>
</dbReference>
<proteinExistence type="inferred from homology"/>
<reference evidence="7 8" key="1">
    <citation type="submission" date="2024-03" db="EMBL/GenBank/DDBJ databases">
        <title>The Acrasis kona genome and developmental transcriptomes reveal deep origins of eukaryotic multicellular pathways.</title>
        <authorList>
            <person name="Sheikh S."/>
            <person name="Fu C.-J."/>
            <person name="Brown M.W."/>
            <person name="Baldauf S.L."/>
        </authorList>
    </citation>
    <scope>NUCLEOTIDE SEQUENCE [LARGE SCALE GENOMIC DNA]</scope>
    <source>
        <strain evidence="7 8">ATCC MYA-3509</strain>
    </source>
</reference>
<dbReference type="AlphaFoldDB" id="A0AAW2YHT4"/>
<keyword evidence="3 7" id="KW-0012">Acyltransferase</keyword>
<dbReference type="GO" id="GO:0012505">
    <property type="term" value="C:endomembrane system"/>
    <property type="evidence" value="ECO:0007669"/>
    <property type="project" value="TreeGrafter"/>
</dbReference>
<evidence type="ECO:0000259" key="6">
    <source>
        <dbReference type="SMART" id="SM00563"/>
    </source>
</evidence>